<dbReference type="RefSeq" id="WP_089272285.1">
    <property type="nucleotide sequence ID" value="NZ_FZNN01000016.1"/>
</dbReference>
<dbReference type="OrthoDB" id="9779763at2"/>
<evidence type="ECO:0000313" key="3">
    <source>
        <dbReference type="EMBL" id="SNR68859.1"/>
    </source>
</evidence>
<evidence type="ECO:0008006" key="5">
    <source>
        <dbReference type="Google" id="ProtNLM"/>
    </source>
</evidence>
<reference evidence="3 4" key="1">
    <citation type="submission" date="2017-06" db="EMBL/GenBank/DDBJ databases">
        <authorList>
            <person name="Kim H.J."/>
            <person name="Triplett B.A."/>
        </authorList>
    </citation>
    <scope>NUCLEOTIDE SEQUENCE [LARGE SCALE GENOMIC DNA]</scope>
    <source>
        <strain evidence="3 4">DSM 29052</strain>
    </source>
</reference>
<organism evidence="3 4">
    <name type="scientific">Puniceibacterium sediminis</name>
    <dbReference type="NCBI Taxonomy" id="1608407"/>
    <lineage>
        <taxon>Bacteria</taxon>
        <taxon>Pseudomonadati</taxon>
        <taxon>Pseudomonadota</taxon>
        <taxon>Alphaproteobacteria</taxon>
        <taxon>Rhodobacterales</taxon>
        <taxon>Paracoccaceae</taxon>
        <taxon>Puniceibacterium</taxon>
    </lineage>
</organism>
<proteinExistence type="inferred from homology"/>
<dbReference type="InterPro" id="IPR007400">
    <property type="entry name" value="PrpF-like"/>
</dbReference>
<dbReference type="EMBL" id="FZNN01000016">
    <property type="protein sequence ID" value="SNR68859.1"/>
    <property type="molecule type" value="Genomic_DNA"/>
</dbReference>
<sequence length="366" mass="38734">MTQTAIPYHFVRGGTSRGPYFLRSDLPADTETLSEVLMAAVGAGHPLNIDGVGGGNAVTTKVAMLSRSERDDCDVDYFFAQVAVEKREVDYRPTCGNILVGVGPAAIEMGLIPAQDGETTVRIHAVNTGAIVESVVQTPGRQVQYDGDYAIAGVPGTAAPIRMGFMGTVGSVTGALLPTGNIRDVIDGVEVTCMDVAMPVMLARAEDFGLTGYETQAELDENRGFYERIEPIRLKAGEMMGLGDVTKSVTPKITLLAKPRNGGSVTARYFMPWSCHPSMAVTGAQCIATCSILPGTVADGLTQGLVGAETPLMVAIEHPAGTFEVLVDFERNGDGIEIRSAGLVRTARLLARGEVMVPDHVWKGFA</sequence>
<dbReference type="GO" id="GO:0016853">
    <property type="term" value="F:isomerase activity"/>
    <property type="evidence" value="ECO:0007669"/>
    <property type="project" value="UniProtKB-KW"/>
</dbReference>
<dbReference type="PANTHER" id="PTHR43709:SF2">
    <property type="entry name" value="DUF453 DOMAIN PROTEIN (AFU_ORTHOLOGUE AFUA_6G00360)"/>
    <property type="match status" value="1"/>
</dbReference>
<dbReference type="Proteomes" id="UP000198417">
    <property type="component" value="Unassembled WGS sequence"/>
</dbReference>
<evidence type="ECO:0000256" key="1">
    <source>
        <dbReference type="ARBA" id="ARBA00007673"/>
    </source>
</evidence>
<dbReference type="AlphaFoldDB" id="A0A238YES1"/>
<evidence type="ECO:0000313" key="4">
    <source>
        <dbReference type="Proteomes" id="UP000198417"/>
    </source>
</evidence>
<keyword evidence="2" id="KW-0413">Isomerase</keyword>
<dbReference type="InterPro" id="IPR047687">
    <property type="entry name" value="OMA_tautomer-like"/>
</dbReference>
<name>A0A238YES1_9RHOB</name>
<gene>
    <name evidence="3" type="ORF">SAMN06265370_11627</name>
</gene>
<dbReference type="Gene3D" id="3.10.310.10">
    <property type="entry name" value="Diaminopimelate Epimerase, Chain A, domain 1"/>
    <property type="match status" value="2"/>
</dbReference>
<keyword evidence="4" id="KW-1185">Reference proteome</keyword>
<protein>
    <recommendedName>
        <fullName evidence="5">4-oxalomesaconate tautomerase</fullName>
    </recommendedName>
</protein>
<comment type="similarity">
    <text evidence="1">Belongs to the PrpF family.</text>
</comment>
<dbReference type="PANTHER" id="PTHR43709">
    <property type="entry name" value="ACONITATE ISOMERASE-RELATED"/>
    <property type="match status" value="1"/>
</dbReference>
<dbReference type="NCBIfam" id="NF033377">
    <property type="entry name" value="OMA_tautomer"/>
    <property type="match status" value="1"/>
</dbReference>
<dbReference type="Pfam" id="PF04303">
    <property type="entry name" value="PrpF"/>
    <property type="match status" value="1"/>
</dbReference>
<evidence type="ECO:0000256" key="2">
    <source>
        <dbReference type="ARBA" id="ARBA00023235"/>
    </source>
</evidence>
<dbReference type="SUPFAM" id="SSF54506">
    <property type="entry name" value="Diaminopimelate epimerase-like"/>
    <property type="match status" value="2"/>
</dbReference>
<accession>A0A238YES1</accession>